<organism evidence="11 12">
    <name type="scientific">Periophthalmus magnuspinnatus</name>
    <dbReference type="NCBI Taxonomy" id="409849"/>
    <lineage>
        <taxon>Eukaryota</taxon>
        <taxon>Metazoa</taxon>
        <taxon>Chordata</taxon>
        <taxon>Craniata</taxon>
        <taxon>Vertebrata</taxon>
        <taxon>Euteleostomi</taxon>
        <taxon>Actinopterygii</taxon>
        <taxon>Neopterygii</taxon>
        <taxon>Teleostei</taxon>
        <taxon>Neoteleostei</taxon>
        <taxon>Acanthomorphata</taxon>
        <taxon>Gobiaria</taxon>
        <taxon>Gobiiformes</taxon>
        <taxon>Gobioidei</taxon>
        <taxon>Gobiidae</taxon>
        <taxon>Oxudercinae</taxon>
        <taxon>Periophthalmus</taxon>
    </lineage>
</organism>
<keyword evidence="6" id="KW-0547">Nucleotide-binding</keyword>
<protein>
    <recommendedName>
        <fullName evidence="10">ABC transporter domain-containing protein</fullName>
    </recommendedName>
</protein>
<keyword evidence="7" id="KW-0067">ATP-binding</keyword>
<name>A0A3B3Z8J7_9GOBI</name>
<evidence type="ECO:0000313" key="11">
    <source>
        <dbReference type="Ensembl" id="ENSPMGP00000000711.1"/>
    </source>
</evidence>
<dbReference type="InterPro" id="IPR003439">
    <property type="entry name" value="ABC_transporter-like_ATP-bd"/>
</dbReference>
<evidence type="ECO:0000256" key="8">
    <source>
        <dbReference type="ARBA" id="ARBA00022989"/>
    </source>
</evidence>
<evidence type="ECO:0000256" key="9">
    <source>
        <dbReference type="ARBA" id="ARBA00023136"/>
    </source>
</evidence>
<dbReference type="InterPro" id="IPR050173">
    <property type="entry name" value="ABC_transporter_C-like"/>
</dbReference>
<dbReference type="PROSITE" id="PS50893">
    <property type="entry name" value="ABC_TRANSPORTER_2"/>
    <property type="match status" value="1"/>
</dbReference>
<accession>A0A3B3Z8J7</accession>
<dbReference type="PANTHER" id="PTHR24223:SF10">
    <property type="entry name" value="ATP-BINDING CASSETTE SUB-FAMILY C MEMBER 12"/>
    <property type="match status" value="1"/>
</dbReference>
<keyword evidence="5" id="KW-0677">Repeat</keyword>
<dbReference type="STRING" id="409849.ENSPMGP00000000711"/>
<keyword evidence="9" id="KW-0472">Membrane</keyword>
<keyword evidence="8" id="KW-1133">Transmembrane helix</keyword>
<dbReference type="GO" id="GO:0012505">
    <property type="term" value="C:endomembrane system"/>
    <property type="evidence" value="ECO:0007669"/>
    <property type="project" value="UniProtKB-SubCell"/>
</dbReference>
<evidence type="ECO:0000256" key="3">
    <source>
        <dbReference type="ARBA" id="ARBA00022448"/>
    </source>
</evidence>
<dbReference type="GO" id="GO:0016887">
    <property type="term" value="F:ATP hydrolysis activity"/>
    <property type="evidence" value="ECO:0007669"/>
    <property type="project" value="InterPro"/>
</dbReference>
<dbReference type="FunFam" id="3.40.50.300:FF:000074">
    <property type="entry name" value="Multidrug resistance-associated protein 5 isoform 1"/>
    <property type="match status" value="1"/>
</dbReference>
<evidence type="ECO:0000313" key="12">
    <source>
        <dbReference type="Proteomes" id="UP000261520"/>
    </source>
</evidence>
<dbReference type="PROSITE" id="PS00211">
    <property type="entry name" value="ABC_TRANSPORTER_1"/>
    <property type="match status" value="1"/>
</dbReference>
<evidence type="ECO:0000256" key="4">
    <source>
        <dbReference type="ARBA" id="ARBA00022692"/>
    </source>
</evidence>
<dbReference type="Ensembl" id="ENSPMGT00000000750.1">
    <property type="protein sequence ID" value="ENSPMGP00000000711.1"/>
    <property type="gene ID" value="ENSPMGG00000000656.1"/>
</dbReference>
<evidence type="ECO:0000256" key="1">
    <source>
        <dbReference type="ARBA" id="ARBA00004127"/>
    </source>
</evidence>
<evidence type="ECO:0000256" key="7">
    <source>
        <dbReference type="ARBA" id="ARBA00022840"/>
    </source>
</evidence>
<dbReference type="AlphaFoldDB" id="A0A3B3Z8J7"/>
<dbReference type="SUPFAM" id="SSF52540">
    <property type="entry name" value="P-loop containing nucleoside triphosphate hydrolases"/>
    <property type="match status" value="1"/>
</dbReference>
<sequence length="276" mass="31338">MLQYVVREATDVAACFTSVERLQEYIKNVPESPRYVQNVDIPKHWPMNGAITFHNYMMRYRENTPIVLNRLNLSIKGGEKLGIVGRTGSGKSSLIVALFRLAEPTRGYILIDGVDISSIDLHDLRSKLSVIPQDPVLFAGTVRYNMDPFGSYSDDEIWTALEKTYMKESVRSLCFILENGENFSVGQRQLLCMARALLRNSKIILLDEATASIDTETDALIQNTIRDGFQDCTVLTIAHRINTILTSDRVLVMDQGQVAQIYIYNYIYRQQLQSLV</sequence>
<dbReference type="CDD" id="cd03244">
    <property type="entry name" value="ABCC_MRP_domain2"/>
    <property type="match status" value="1"/>
</dbReference>
<dbReference type="GO" id="GO:0005524">
    <property type="term" value="F:ATP binding"/>
    <property type="evidence" value="ECO:0007669"/>
    <property type="project" value="UniProtKB-KW"/>
</dbReference>
<dbReference type="Pfam" id="PF00005">
    <property type="entry name" value="ABC_tran"/>
    <property type="match status" value="1"/>
</dbReference>
<dbReference type="InterPro" id="IPR017871">
    <property type="entry name" value="ABC_transporter-like_CS"/>
</dbReference>
<comment type="subcellular location">
    <subcellularLocation>
        <location evidence="1">Endomembrane system</location>
        <topology evidence="1">Multi-pass membrane protein</topology>
    </subcellularLocation>
</comment>
<evidence type="ECO:0000259" key="10">
    <source>
        <dbReference type="PROSITE" id="PS50893"/>
    </source>
</evidence>
<proteinExistence type="inferred from homology"/>
<evidence type="ECO:0000256" key="6">
    <source>
        <dbReference type="ARBA" id="ARBA00022741"/>
    </source>
</evidence>
<keyword evidence="3" id="KW-0813">Transport</keyword>
<dbReference type="GO" id="GO:0016020">
    <property type="term" value="C:membrane"/>
    <property type="evidence" value="ECO:0007669"/>
    <property type="project" value="TreeGrafter"/>
</dbReference>
<dbReference type="Proteomes" id="UP000261520">
    <property type="component" value="Unplaced"/>
</dbReference>
<dbReference type="InterPro" id="IPR027417">
    <property type="entry name" value="P-loop_NTPase"/>
</dbReference>
<keyword evidence="12" id="KW-1185">Reference proteome</keyword>
<dbReference type="GO" id="GO:0042626">
    <property type="term" value="F:ATPase-coupled transmembrane transporter activity"/>
    <property type="evidence" value="ECO:0007669"/>
    <property type="project" value="TreeGrafter"/>
</dbReference>
<dbReference type="InterPro" id="IPR003593">
    <property type="entry name" value="AAA+_ATPase"/>
</dbReference>
<feature type="domain" description="ABC transporter" evidence="10">
    <location>
        <begin position="51"/>
        <end position="276"/>
    </location>
</feature>
<keyword evidence="4" id="KW-0812">Transmembrane</keyword>
<evidence type="ECO:0000256" key="2">
    <source>
        <dbReference type="ARBA" id="ARBA00009726"/>
    </source>
</evidence>
<evidence type="ECO:0000256" key="5">
    <source>
        <dbReference type="ARBA" id="ARBA00022737"/>
    </source>
</evidence>
<reference evidence="11" key="2">
    <citation type="submission" date="2025-09" db="UniProtKB">
        <authorList>
            <consortium name="Ensembl"/>
        </authorList>
    </citation>
    <scope>IDENTIFICATION</scope>
</reference>
<dbReference type="PANTHER" id="PTHR24223">
    <property type="entry name" value="ATP-BINDING CASSETTE SUB-FAMILY C"/>
    <property type="match status" value="1"/>
</dbReference>
<dbReference type="Gene3D" id="3.40.50.300">
    <property type="entry name" value="P-loop containing nucleotide triphosphate hydrolases"/>
    <property type="match status" value="1"/>
</dbReference>
<reference evidence="11" key="1">
    <citation type="submission" date="2025-08" db="UniProtKB">
        <authorList>
            <consortium name="Ensembl"/>
        </authorList>
    </citation>
    <scope>IDENTIFICATION</scope>
</reference>
<comment type="similarity">
    <text evidence="2">Belongs to the ABC transporter superfamily. ABCC family. Conjugate transporter (TC 3.A.1.208) subfamily.</text>
</comment>
<dbReference type="SMART" id="SM00382">
    <property type="entry name" value="AAA"/>
    <property type="match status" value="1"/>
</dbReference>